<feature type="domain" description="CHAT" evidence="1">
    <location>
        <begin position="145"/>
        <end position="410"/>
    </location>
</feature>
<dbReference type="Proteomes" id="UP000466307">
    <property type="component" value="Unassembled WGS sequence"/>
</dbReference>
<evidence type="ECO:0000313" key="3">
    <source>
        <dbReference type="Proteomes" id="UP000466307"/>
    </source>
</evidence>
<reference evidence="2 3" key="1">
    <citation type="submission" date="2020-01" db="EMBL/GenBank/DDBJ databases">
        <title>Investigation of new actinobacteria for the biodesulphurisation of diesel fuel.</title>
        <authorList>
            <person name="Athi Narayanan S.M."/>
        </authorList>
    </citation>
    <scope>NUCLEOTIDE SEQUENCE [LARGE SCALE GENOMIC DNA]</scope>
    <source>
        <strain evidence="2 3">213E</strain>
    </source>
</reference>
<sequence>MTIDESYSDRRRVLARQWDELVDEIRSLDGFETFFEPPDVDDLLTAGDNGPVIVVNVSRWRCDALVVADGTIDVVPLADMTLEDAQRRTARHFENLVWHTTTLNGIDSARREFNTSRSPAAARGVRDATEAQYQARIKLNEDLAATLAWLWDVLVEPLGKYLVDRTSRVWWSPTGPLAVLPIHAAGSPSSGWLVDRVASSYAPSLRSLIAARGAQPTGNPTRSRFGIISTLGDADHLVGVAGPLRELVGPDLLVSSGSATVAEAHRVLAECTSVHFDCHAIQNLSAPGDGGFILNDGMLRVFELARTVASRELAGLAACDTAAGGSELFNESITLATALHYSGFRHVVGALWELRDDVARTVFADLYRDLVTADGLVTAHTGAAVSRIVRALRSAKPDDPYTWASLIHLGP</sequence>
<evidence type="ECO:0000313" key="2">
    <source>
        <dbReference type="EMBL" id="NDK90049.1"/>
    </source>
</evidence>
<proteinExistence type="predicted"/>
<keyword evidence="3" id="KW-1185">Reference proteome</keyword>
<comment type="caution">
    <text evidence="2">The sequence shown here is derived from an EMBL/GenBank/DDBJ whole genome shotgun (WGS) entry which is preliminary data.</text>
</comment>
<evidence type="ECO:0000259" key="1">
    <source>
        <dbReference type="Pfam" id="PF12770"/>
    </source>
</evidence>
<dbReference type="EMBL" id="JAADZU010000029">
    <property type="protein sequence ID" value="NDK90049.1"/>
    <property type="molecule type" value="Genomic_DNA"/>
</dbReference>
<name>A0A7K3LP85_9ACTN</name>
<protein>
    <submittedName>
        <fullName evidence="2">CHAT domain-containing protein</fullName>
    </submittedName>
</protein>
<dbReference type="InterPro" id="IPR024983">
    <property type="entry name" value="CHAT_dom"/>
</dbReference>
<dbReference type="AlphaFoldDB" id="A0A7K3LP85"/>
<accession>A0A7K3LP85</accession>
<organism evidence="2 3">
    <name type="scientific">Gordonia desulfuricans</name>
    <dbReference type="NCBI Taxonomy" id="89051"/>
    <lineage>
        <taxon>Bacteria</taxon>
        <taxon>Bacillati</taxon>
        <taxon>Actinomycetota</taxon>
        <taxon>Actinomycetes</taxon>
        <taxon>Mycobacteriales</taxon>
        <taxon>Gordoniaceae</taxon>
        <taxon>Gordonia</taxon>
    </lineage>
</organism>
<gene>
    <name evidence="2" type="ORF">GYA93_10715</name>
</gene>
<dbReference type="Pfam" id="PF12770">
    <property type="entry name" value="CHAT"/>
    <property type="match status" value="1"/>
</dbReference>
<dbReference type="RefSeq" id="WP_059037196.1">
    <property type="nucleotide sequence ID" value="NZ_JAADZU010000029.1"/>
</dbReference>